<keyword evidence="4 8" id="KW-0479">Metal-binding</keyword>
<dbReference type="SUPFAM" id="SSF81653">
    <property type="entry name" value="Calcium ATPase, transduction domain A"/>
    <property type="match status" value="1"/>
</dbReference>
<evidence type="ECO:0000259" key="9">
    <source>
        <dbReference type="Pfam" id="PF00122"/>
    </source>
</evidence>
<dbReference type="Gene3D" id="2.70.150.10">
    <property type="entry name" value="Calcium-transporting ATPase, cytoplasmic transduction domain A"/>
    <property type="match status" value="1"/>
</dbReference>
<evidence type="ECO:0000313" key="10">
    <source>
        <dbReference type="EMBL" id="VYU35410.1"/>
    </source>
</evidence>
<dbReference type="SFLD" id="SFLDS00003">
    <property type="entry name" value="Haloacid_Dehalogenase"/>
    <property type="match status" value="1"/>
</dbReference>
<dbReference type="GO" id="GO:0019829">
    <property type="term" value="F:ATPase-coupled monoatomic cation transmembrane transporter activity"/>
    <property type="evidence" value="ECO:0007669"/>
    <property type="project" value="InterPro"/>
</dbReference>
<dbReference type="AlphaFoldDB" id="A0A6N3E2W0"/>
<dbReference type="GO" id="GO:0005886">
    <property type="term" value="C:plasma membrane"/>
    <property type="evidence" value="ECO:0007669"/>
    <property type="project" value="UniProtKB-SubCell"/>
</dbReference>
<dbReference type="Gene3D" id="3.40.1110.10">
    <property type="entry name" value="Calcium-transporting ATPase, cytoplasmic domain N"/>
    <property type="match status" value="2"/>
</dbReference>
<dbReference type="PANTHER" id="PTHR48085:SF5">
    <property type="entry name" value="CADMIUM_ZINC-TRANSPORTING ATPASE HMA4-RELATED"/>
    <property type="match status" value="1"/>
</dbReference>
<keyword evidence="8" id="KW-0547">Nucleotide-binding</keyword>
<dbReference type="PROSITE" id="PS01229">
    <property type="entry name" value="COF_2"/>
    <property type="match status" value="1"/>
</dbReference>
<dbReference type="PRINTS" id="PR00119">
    <property type="entry name" value="CATATPASE"/>
</dbReference>
<dbReference type="Pfam" id="PF00702">
    <property type="entry name" value="Hydrolase"/>
    <property type="match status" value="1"/>
</dbReference>
<evidence type="ECO:0000256" key="8">
    <source>
        <dbReference type="RuleBase" id="RU362081"/>
    </source>
</evidence>
<reference evidence="10" key="1">
    <citation type="submission" date="2019-11" db="EMBL/GenBank/DDBJ databases">
        <authorList>
            <person name="Feng L."/>
        </authorList>
    </citation>
    <scope>NUCLEOTIDE SEQUENCE</scope>
    <source>
        <strain evidence="10">ElentaLFYP107</strain>
    </source>
</reference>
<feature type="transmembrane region" description="Helical" evidence="8">
    <location>
        <begin position="28"/>
        <end position="45"/>
    </location>
</feature>
<dbReference type="InterPro" id="IPR001757">
    <property type="entry name" value="P_typ_ATPase"/>
</dbReference>
<dbReference type="InterPro" id="IPR018303">
    <property type="entry name" value="ATPase_P-typ_P_site"/>
</dbReference>
<dbReference type="NCBIfam" id="TIGR01494">
    <property type="entry name" value="ATPase_P-type"/>
    <property type="match status" value="2"/>
</dbReference>
<dbReference type="InterPro" id="IPR051014">
    <property type="entry name" value="Cation_Transport_ATPase_IB"/>
</dbReference>
<keyword evidence="10" id="KW-0378">Hydrolase</keyword>
<keyword evidence="5" id="KW-1278">Translocase</keyword>
<keyword evidence="7 8" id="KW-0472">Membrane</keyword>
<keyword evidence="6 8" id="KW-1133">Transmembrane helix</keyword>
<dbReference type="InterPro" id="IPR027256">
    <property type="entry name" value="P-typ_ATPase_IB"/>
</dbReference>
<dbReference type="InterPro" id="IPR036412">
    <property type="entry name" value="HAD-like_sf"/>
</dbReference>
<feature type="transmembrane region" description="Helical" evidence="8">
    <location>
        <begin position="247"/>
        <end position="266"/>
    </location>
</feature>
<dbReference type="InterPro" id="IPR023214">
    <property type="entry name" value="HAD_sf"/>
</dbReference>
<name>A0A6N3E2W0_EGGLN</name>
<dbReference type="EC" id="3.6.3.54" evidence="10"/>
<protein>
    <submittedName>
        <fullName evidence="10">Putative copper-exporting P-type ATPase V</fullName>
        <ecNumber evidence="10">3.6.3.54</ecNumber>
    </submittedName>
</protein>
<evidence type="ECO:0000256" key="6">
    <source>
        <dbReference type="ARBA" id="ARBA00022989"/>
    </source>
</evidence>
<dbReference type="GO" id="GO:0005524">
    <property type="term" value="F:ATP binding"/>
    <property type="evidence" value="ECO:0007669"/>
    <property type="project" value="UniProtKB-UniRule"/>
</dbReference>
<keyword evidence="8" id="KW-0067">ATP-binding</keyword>
<dbReference type="EMBL" id="CACRTT010000023">
    <property type="protein sequence ID" value="VYU35410.1"/>
    <property type="molecule type" value="Genomic_DNA"/>
</dbReference>
<dbReference type="SFLD" id="SFLDG00002">
    <property type="entry name" value="C1.7:_P-type_atpase_like"/>
    <property type="match status" value="1"/>
</dbReference>
<dbReference type="Pfam" id="PF00122">
    <property type="entry name" value="E1-E2_ATPase"/>
    <property type="match status" value="1"/>
</dbReference>
<feature type="transmembrane region" description="Helical" evidence="8">
    <location>
        <begin position="605"/>
        <end position="626"/>
    </location>
</feature>
<dbReference type="GO" id="GO:0016887">
    <property type="term" value="F:ATP hydrolysis activity"/>
    <property type="evidence" value="ECO:0007669"/>
    <property type="project" value="InterPro"/>
</dbReference>
<proteinExistence type="inferred from homology"/>
<dbReference type="Gene3D" id="3.40.50.1000">
    <property type="entry name" value="HAD superfamily/HAD-like"/>
    <property type="match status" value="1"/>
</dbReference>
<evidence type="ECO:0000256" key="3">
    <source>
        <dbReference type="ARBA" id="ARBA00022692"/>
    </source>
</evidence>
<evidence type="ECO:0000256" key="4">
    <source>
        <dbReference type="ARBA" id="ARBA00022723"/>
    </source>
</evidence>
<dbReference type="GO" id="GO:0046872">
    <property type="term" value="F:metal ion binding"/>
    <property type="evidence" value="ECO:0007669"/>
    <property type="project" value="UniProtKB-KW"/>
</dbReference>
<dbReference type="InterPro" id="IPR044492">
    <property type="entry name" value="P_typ_ATPase_HD_dom"/>
</dbReference>
<dbReference type="OMA" id="HYFHPVA"/>
<gene>
    <name evidence="10" type="primary">ctpV</name>
    <name evidence="10" type="ORF">ELLFYP107_00259</name>
</gene>
<keyword evidence="3 8" id="KW-0812">Transmembrane</keyword>
<dbReference type="PROSITE" id="PS00154">
    <property type="entry name" value="ATPASE_E1_E2"/>
    <property type="match status" value="1"/>
</dbReference>
<feature type="transmembrane region" description="Helical" evidence="8">
    <location>
        <begin position="272"/>
        <end position="297"/>
    </location>
</feature>
<comment type="subcellular location">
    <subcellularLocation>
        <location evidence="1">Cell membrane</location>
        <topology evidence="1">Multi-pass membrane protein</topology>
    </subcellularLocation>
</comment>
<evidence type="ECO:0000256" key="5">
    <source>
        <dbReference type="ARBA" id="ARBA00022967"/>
    </source>
</evidence>
<dbReference type="NCBIfam" id="TIGR01525">
    <property type="entry name" value="ATPase-IB_hvy"/>
    <property type="match status" value="1"/>
</dbReference>
<feature type="transmembrane region" description="Helical" evidence="8">
    <location>
        <begin position="632"/>
        <end position="650"/>
    </location>
</feature>
<evidence type="ECO:0000256" key="7">
    <source>
        <dbReference type="ARBA" id="ARBA00023136"/>
    </source>
</evidence>
<dbReference type="InterPro" id="IPR059000">
    <property type="entry name" value="ATPase_P-type_domA"/>
</dbReference>
<dbReference type="InterPro" id="IPR008250">
    <property type="entry name" value="ATPase_P-typ_transduc_dom_A_sf"/>
</dbReference>
<dbReference type="InterPro" id="IPR023298">
    <property type="entry name" value="ATPase_P-typ_TM_dom_sf"/>
</dbReference>
<feature type="domain" description="P-type ATPase A" evidence="9">
    <location>
        <begin position="131"/>
        <end position="231"/>
    </location>
</feature>
<organism evidence="10">
    <name type="scientific">Eggerthella lenta</name>
    <name type="common">Eubacterium lentum</name>
    <dbReference type="NCBI Taxonomy" id="84112"/>
    <lineage>
        <taxon>Bacteria</taxon>
        <taxon>Bacillati</taxon>
        <taxon>Actinomycetota</taxon>
        <taxon>Coriobacteriia</taxon>
        <taxon>Eggerthellales</taxon>
        <taxon>Eggerthellaceae</taxon>
        <taxon>Eggerthella</taxon>
    </lineage>
</organism>
<keyword evidence="8" id="KW-1003">Cell membrane</keyword>
<dbReference type="SFLD" id="SFLDF00027">
    <property type="entry name" value="p-type_atpase"/>
    <property type="match status" value="1"/>
</dbReference>
<dbReference type="FunFam" id="2.70.150.10:FF:000002">
    <property type="entry name" value="Copper-transporting ATPase 1, putative"/>
    <property type="match status" value="1"/>
</dbReference>
<feature type="transmembrane region" description="Helical" evidence="8">
    <location>
        <begin position="51"/>
        <end position="73"/>
    </location>
</feature>
<accession>A0A6N3E2W0</accession>
<dbReference type="PANTHER" id="PTHR48085">
    <property type="entry name" value="CADMIUM/ZINC-TRANSPORTING ATPASE HMA2-RELATED"/>
    <property type="match status" value="1"/>
</dbReference>
<dbReference type="SUPFAM" id="SSF81665">
    <property type="entry name" value="Calcium ATPase, transmembrane domain M"/>
    <property type="match status" value="1"/>
</dbReference>
<sequence>MKETMAMRAPLLERLEELLDRGGTKKDVALLAVSAVALGFSFFAPETLPFNPAWIAIVLCGAPIILGAVIGLVTEFDIKADVLVSLALIAAVAIGEDFAAGEVALIMQLGALLEDLTVAKARAGIERLVHLSPRTARIVRDGVETVVAAEDVQVGDVLRVLPGETVAVDGTVLEGRTSIDESVMTGESLPVDKAPGDEVKSGTVNQFGAFDMRAQRVGEDSSLARMIELVQSADAGKAKIVRLADRWATWIVVIALTAAAGTWLVTGEIIRAVTILVVFCPCALVLATPTAIMAAIGNVTKLGVLVREGDALERLAKVRKVAFDKTGTLTYGRPEVVAVGTIEGSKVDEEQLYSLVASAESMSEHPLGKAVVRGWEQRAAAAPGEAATAEASAAADAASAAPALARPSSFDMVPGRGVRASVAGRDVAAGNREMLAELGVDGADALQAAALPFAEQGCTVVLAALDGQAAGFIALADTVRPTAEAAVRGIRTLGVEPVLLTGDHAQAARHIAAQAGIVEVEADCLPQNKLAAVERLEREGAPVCMVGDGINDAPALKRASVGIAMGGAGSDIAVDAADIALVRDDIAALPHLLAISQRMMTTIKLNMGFSLGLNFVAIALAMTGILNPVVGALVHNAGSVIVIVNSALLLKWKHRGGSEASGDASPASAPGAATALRDLEPDAEAA</sequence>
<evidence type="ECO:0000256" key="1">
    <source>
        <dbReference type="ARBA" id="ARBA00004651"/>
    </source>
</evidence>
<evidence type="ECO:0000256" key="2">
    <source>
        <dbReference type="ARBA" id="ARBA00006024"/>
    </source>
</evidence>
<comment type="similarity">
    <text evidence="2 8">Belongs to the cation transport ATPase (P-type) (TC 3.A.3) family. Type IB subfamily.</text>
</comment>
<dbReference type="SUPFAM" id="SSF56784">
    <property type="entry name" value="HAD-like"/>
    <property type="match status" value="1"/>
</dbReference>
<dbReference type="InterPro" id="IPR023299">
    <property type="entry name" value="ATPase_P-typ_cyto_dom_N"/>
</dbReference>